<keyword evidence="4" id="KW-1185">Reference proteome</keyword>
<keyword evidence="2" id="KW-0472">Membrane</keyword>
<feature type="transmembrane region" description="Helical" evidence="2">
    <location>
        <begin position="79"/>
        <end position="100"/>
    </location>
</feature>
<proteinExistence type="predicted"/>
<keyword evidence="2" id="KW-0812">Transmembrane</keyword>
<comment type="caution">
    <text evidence="3">The sequence shown here is derived from an EMBL/GenBank/DDBJ whole genome shotgun (WGS) entry which is preliminary data.</text>
</comment>
<dbReference type="Proteomes" id="UP001286313">
    <property type="component" value="Unassembled WGS sequence"/>
</dbReference>
<dbReference type="EMBL" id="JAWQEG010008480">
    <property type="protein sequence ID" value="KAK3850239.1"/>
    <property type="molecule type" value="Genomic_DNA"/>
</dbReference>
<keyword evidence="2" id="KW-1133">Transmembrane helix</keyword>
<feature type="region of interest" description="Disordered" evidence="1">
    <location>
        <begin position="1"/>
        <end position="73"/>
    </location>
</feature>
<feature type="compositionally biased region" description="Basic and acidic residues" evidence="1">
    <location>
        <begin position="1"/>
        <end position="22"/>
    </location>
</feature>
<evidence type="ECO:0000313" key="4">
    <source>
        <dbReference type="Proteomes" id="UP001286313"/>
    </source>
</evidence>
<dbReference type="AlphaFoldDB" id="A0AAE1BIC0"/>
<accession>A0AAE1BIC0</accession>
<evidence type="ECO:0000256" key="1">
    <source>
        <dbReference type="SAM" id="MobiDB-lite"/>
    </source>
</evidence>
<organism evidence="3 4">
    <name type="scientific">Petrolisthes cinctipes</name>
    <name type="common">Flat porcelain crab</name>
    <dbReference type="NCBI Taxonomy" id="88211"/>
    <lineage>
        <taxon>Eukaryota</taxon>
        <taxon>Metazoa</taxon>
        <taxon>Ecdysozoa</taxon>
        <taxon>Arthropoda</taxon>
        <taxon>Crustacea</taxon>
        <taxon>Multicrustacea</taxon>
        <taxon>Malacostraca</taxon>
        <taxon>Eumalacostraca</taxon>
        <taxon>Eucarida</taxon>
        <taxon>Decapoda</taxon>
        <taxon>Pleocyemata</taxon>
        <taxon>Anomura</taxon>
        <taxon>Galatheoidea</taxon>
        <taxon>Porcellanidae</taxon>
        <taxon>Petrolisthes</taxon>
    </lineage>
</organism>
<evidence type="ECO:0000313" key="3">
    <source>
        <dbReference type="EMBL" id="KAK3850239.1"/>
    </source>
</evidence>
<feature type="compositionally biased region" description="Basic and acidic residues" evidence="1">
    <location>
        <begin position="28"/>
        <end position="73"/>
    </location>
</feature>
<protein>
    <submittedName>
        <fullName evidence="3">Uncharacterized protein</fullName>
    </submittedName>
</protein>
<sequence length="170" mass="19086">MKEGSQEGRKEGRRKGERDIRSSRKKSDRKDGSREGRKEEGRKGEKGYKKFTKEVKQKGRQSRGKEGRKEGSEGKEDCVVVLVVVVFFKGAVSGSSITFLPRAKLRTKQVFCEGRPPWTAGHAARASFCPATIKLRSQVRKFLKAGVITCRNDELRADIKSITVGNLWSL</sequence>
<reference evidence="3" key="1">
    <citation type="submission" date="2023-10" db="EMBL/GenBank/DDBJ databases">
        <title>Genome assemblies of two species of porcelain crab, Petrolisthes cinctipes and Petrolisthes manimaculis (Anomura: Porcellanidae).</title>
        <authorList>
            <person name="Angst P."/>
        </authorList>
    </citation>
    <scope>NUCLEOTIDE SEQUENCE</scope>
    <source>
        <strain evidence="3">PB745_01</strain>
        <tissue evidence="3">Gill</tissue>
    </source>
</reference>
<name>A0AAE1BIC0_PETCI</name>
<gene>
    <name evidence="3" type="ORF">Pcinc_043039</name>
</gene>
<evidence type="ECO:0000256" key="2">
    <source>
        <dbReference type="SAM" id="Phobius"/>
    </source>
</evidence>